<evidence type="ECO:0000256" key="1">
    <source>
        <dbReference type="SAM" id="MobiDB-lite"/>
    </source>
</evidence>
<feature type="compositionally biased region" description="Gly residues" evidence="1">
    <location>
        <begin position="114"/>
        <end position="131"/>
    </location>
</feature>
<sequence>MRNLLLAFIAITITISTTNLHAVTPWGHSSPPPPGASLGDKCKTGLNVANKYLCPMGKVCLQAIGNMYCSNAGKVCGWSGTGGYPLGAKKTYGGKQYECKINGFKRVSSSSGGSTSGGNSGSSGNSSGAGAGLIMPTIPTRYRSLKPEEKDILRSVYGNTLNFKTVTITDGQGLGGLSWVTQTPTGYLVNLEKYYSSKATTGKQKWLLVHEMAHVWQGQHGINFTLNSAVHQAWARLQSGDRNGAYDYKPVGQQWSKYNSEQQAFIVQVWFSRGMETSDELYPYIRDNVRAGKPHARTKFK</sequence>
<dbReference type="AlphaFoldDB" id="A0A3B1A684"/>
<protein>
    <recommendedName>
        <fullName evidence="3">DUF4157 domain-containing protein</fullName>
    </recommendedName>
</protein>
<evidence type="ECO:0008006" key="3">
    <source>
        <dbReference type="Google" id="ProtNLM"/>
    </source>
</evidence>
<proteinExistence type="predicted"/>
<feature type="region of interest" description="Disordered" evidence="1">
    <location>
        <begin position="107"/>
        <end position="132"/>
    </location>
</feature>
<organism evidence="2">
    <name type="scientific">hydrothermal vent metagenome</name>
    <dbReference type="NCBI Taxonomy" id="652676"/>
    <lineage>
        <taxon>unclassified sequences</taxon>
        <taxon>metagenomes</taxon>
        <taxon>ecological metagenomes</taxon>
    </lineage>
</organism>
<dbReference type="EMBL" id="UOFR01000083">
    <property type="protein sequence ID" value="VAX01259.1"/>
    <property type="molecule type" value="Genomic_DNA"/>
</dbReference>
<gene>
    <name evidence="2" type="ORF">MNBD_GAMMA21-1981</name>
</gene>
<name>A0A3B1A684_9ZZZZ</name>
<evidence type="ECO:0000313" key="2">
    <source>
        <dbReference type="EMBL" id="VAX01259.1"/>
    </source>
</evidence>
<accession>A0A3B1A684</accession>
<reference evidence="2" key="1">
    <citation type="submission" date="2018-06" db="EMBL/GenBank/DDBJ databases">
        <authorList>
            <person name="Zhirakovskaya E."/>
        </authorList>
    </citation>
    <scope>NUCLEOTIDE SEQUENCE</scope>
</reference>